<evidence type="ECO:0000313" key="2">
    <source>
        <dbReference type="Proteomes" id="UP000031829"/>
    </source>
</evidence>
<gene>
    <name evidence="1" type="ORF">BG04_925</name>
</gene>
<accession>A0A0B6AN44</accession>
<dbReference type="GeneID" id="93644406"/>
<dbReference type="PANTHER" id="PTHR46211:SF7">
    <property type="entry name" value="GLYCEROPHOSPHODIESTER PHOSPHODIESTERASE"/>
    <property type="match status" value="1"/>
</dbReference>
<dbReference type="PROSITE" id="PS51704">
    <property type="entry name" value="GP_PDE"/>
    <property type="match status" value="1"/>
</dbReference>
<protein>
    <submittedName>
        <fullName evidence="1">Glycerophosphoryl diester phosphodiesterase family protein</fullName>
    </submittedName>
</protein>
<dbReference type="RefSeq" id="WP_034649403.1">
    <property type="nucleotide sequence ID" value="NZ_BCVB01000001.1"/>
</dbReference>
<dbReference type="HOGENOM" id="CLU_030006_3_5_9"/>
<evidence type="ECO:0000313" key="1">
    <source>
        <dbReference type="EMBL" id="AJI22507.1"/>
    </source>
</evidence>
<dbReference type="InterPro" id="IPR030395">
    <property type="entry name" value="GP_PDE_dom"/>
</dbReference>
<dbReference type="KEGG" id="bmeg:BG04_925"/>
<proteinExistence type="predicted"/>
<organism evidence="1 2">
    <name type="scientific">Priestia megaterium (strain ATCC 14581 / DSM 32 / CCUG 1817 / JCM 2506 / NBRC 15308 / NCIMB 9376 / NCTC 10342 / NRRL B-14308 / VKM B-512 / Ford 19)</name>
    <name type="common">Bacillus megaterium</name>
    <dbReference type="NCBI Taxonomy" id="1348623"/>
    <lineage>
        <taxon>Bacteria</taxon>
        <taxon>Bacillati</taxon>
        <taxon>Bacillota</taxon>
        <taxon>Bacilli</taxon>
        <taxon>Bacillales</taxon>
        <taxon>Bacillaceae</taxon>
        <taxon>Priestia</taxon>
    </lineage>
</organism>
<dbReference type="Proteomes" id="UP000031829">
    <property type="component" value="Chromosome"/>
</dbReference>
<dbReference type="GO" id="GO:0006629">
    <property type="term" value="P:lipid metabolic process"/>
    <property type="evidence" value="ECO:0007669"/>
    <property type="project" value="InterPro"/>
</dbReference>
<dbReference type="AlphaFoldDB" id="A0A0B6AN44"/>
<dbReference type="GO" id="GO:0008081">
    <property type="term" value="F:phosphoric diester hydrolase activity"/>
    <property type="evidence" value="ECO:0007669"/>
    <property type="project" value="InterPro"/>
</dbReference>
<dbReference type="Gene3D" id="3.20.20.190">
    <property type="entry name" value="Phosphatidylinositol (PI) phosphodiesterase"/>
    <property type="match status" value="1"/>
</dbReference>
<sequence length="272" mass="31619">MRRKWWFVSSLTLCLCGIFMFIHTQAASTQAEKVAIIAHRGASGYEPEHTMQSYLAAVQQKADYIELDLHMSKDQQLVAIHDYKVDRTTNGTGYVKQYTVKQLQRLNAGKGNKKAVIPTLEEIFRTFGNRTNYYIETKSPHEYPGMEKELLTLMAKYNIHTNHVIVQSFSPESLKTVHRYRPTMKLIQLIRSKQTNMLTDQQFRQIKTYANGIGPNANTLTKPYVQKARSYDLDVHPYTVNDEKQMRMLIEWGVTGMFTNYPDRLYNVLHNK</sequence>
<dbReference type="SUPFAM" id="SSF51695">
    <property type="entry name" value="PLC-like phosphodiesterases"/>
    <property type="match status" value="1"/>
</dbReference>
<dbReference type="EMBL" id="CP009920">
    <property type="protein sequence ID" value="AJI22507.1"/>
    <property type="molecule type" value="Genomic_DNA"/>
</dbReference>
<dbReference type="PANTHER" id="PTHR46211">
    <property type="entry name" value="GLYCEROPHOSPHORYL DIESTER PHOSPHODIESTERASE"/>
    <property type="match status" value="1"/>
</dbReference>
<reference evidence="1 2" key="1">
    <citation type="journal article" date="2015" name="Genome Announc.">
        <title>Complete genome sequences for 35 biothreat assay-relevant bacillus species.</title>
        <authorList>
            <person name="Johnson S.L."/>
            <person name="Daligault H.E."/>
            <person name="Davenport K.W."/>
            <person name="Jaissle J."/>
            <person name="Frey K.G."/>
            <person name="Ladner J.T."/>
            <person name="Broomall S.M."/>
            <person name="Bishop-Lilly K.A."/>
            <person name="Bruce D.C."/>
            <person name="Gibbons H.S."/>
            <person name="Coyne S.R."/>
            <person name="Lo C.C."/>
            <person name="Meincke L."/>
            <person name="Munk A.C."/>
            <person name="Koroleva G.I."/>
            <person name="Rosenzweig C.N."/>
            <person name="Palacios G.F."/>
            <person name="Redden C.L."/>
            <person name="Minogue T.D."/>
            <person name="Chain P.S."/>
        </authorList>
    </citation>
    <scope>NUCLEOTIDE SEQUENCE [LARGE SCALE GENOMIC DNA]</scope>
    <source>
        <strain evidence="2">ATCC 14581 / DSM 32 / JCM 2506 / NBRC 15308 / NCIMB 9376 / NCTC 10342 / NRRL B-14308 / VKM B-512</strain>
    </source>
</reference>
<dbReference type="InterPro" id="IPR017946">
    <property type="entry name" value="PLC-like_Pdiesterase_TIM-brl"/>
</dbReference>
<name>A0A0B6AN44_PRIM2</name>
<dbReference type="Pfam" id="PF03009">
    <property type="entry name" value="GDPD"/>
    <property type="match status" value="1"/>
</dbReference>